<accession>A0A2I2L0K5</accession>
<evidence type="ECO:0000313" key="3">
    <source>
        <dbReference type="Proteomes" id="UP000234331"/>
    </source>
</evidence>
<name>A0A2I2L0K5_9ACTN</name>
<dbReference type="AlphaFoldDB" id="A0A2I2L0K5"/>
<sequence>MVGRRPQGRRWAGSTGGRRRPRALVAGLAALLAVVLGAAACGSDTSGASGNGGGSGGGSAQSAGTLTVADAGFTESKILAEMYAAVLEKAGYKVERTSVQQTELAQSSLEDGTVDAMPQYVATYADLLNSKVHGAQAASVSSPDLQKSLAALRPLAEGLGLSVLEPAAAVDQNAFAVSRSFAAQHHLRTLSDLGRSGLTVKLAAGPECATRPFCQPGLEKTYGIKVSEIVRTGVDTPQTKAAVKDGTAQLGLVLTTDATVTDYDLVALTDDKKLQNADNLVPIVTTKSLTPKVSAALNALAPALTTADLAQLNKKVDAQRQKPADVAKDFLKDKGLLS</sequence>
<dbReference type="EMBL" id="FZMO01000537">
    <property type="protein sequence ID" value="SNQ51462.1"/>
    <property type="molecule type" value="Genomic_DNA"/>
</dbReference>
<proteinExistence type="predicted"/>
<dbReference type="CDD" id="cd13606">
    <property type="entry name" value="PBP2_ProX_like"/>
    <property type="match status" value="1"/>
</dbReference>
<dbReference type="Gene3D" id="3.40.190.10">
    <property type="entry name" value="Periplasmic binding protein-like II"/>
    <property type="match status" value="1"/>
</dbReference>
<dbReference type="SUPFAM" id="SSF53850">
    <property type="entry name" value="Periplasmic binding protein-like II"/>
    <property type="match status" value="1"/>
</dbReference>
<dbReference type="InterPro" id="IPR007210">
    <property type="entry name" value="ABC_Gly_betaine_transp_sub-bd"/>
</dbReference>
<feature type="domain" description="ABC-type glycine betaine transport system substrate-binding" evidence="1">
    <location>
        <begin position="65"/>
        <end position="332"/>
    </location>
</feature>
<dbReference type="GO" id="GO:0022857">
    <property type="term" value="F:transmembrane transporter activity"/>
    <property type="evidence" value="ECO:0007669"/>
    <property type="project" value="InterPro"/>
</dbReference>
<organism evidence="2 3">
    <name type="scientific">Frankia canadensis</name>
    <dbReference type="NCBI Taxonomy" id="1836972"/>
    <lineage>
        <taxon>Bacteria</taxon>
        <taxon>Bacillati</taxon>
        <taxon>Actinomycetota</taxon>
        <taxon>Actinomycetes</taxon>
        <taxon>Frankiales</taxon>
        <taxon>Frankiaceae</taxon>
        <taxon>Frankia</taxon>
    </lineage>
</organism>
<dbReference type="Gene3D" id="3.40.190.120">
    <property type="entry name" value="Osmoprotection protein (prox), domain 2"/>
    <property type="match status" value="1"/>
</dbReference>
<evidence type="ECO:0000313" key="2">
    <source>
        <dbReference type="EMBL" id="SNQ51462.1"/>
    </source>
</evidence>
<keyword evidence="3" id="KW-1185">Reference proteome</keyword>
<dbReference type="Proteomes" id="UP000234331">
    <property type="component" value="Unassembled WGS sequence"/>
</dbReference>
<dbReference type="Pfam" id="PF04069">
    <property type="entry name" value="OpuAC"/>
    <property type="match status" value="1"/>
</dbReference>
<dbReference type="GO" id="GO:0043190">
    <property type="term" value="C:ATP-binding cassette (ABC) transporter complex"/>
    <property type="evidence" value="ECO:0007669"/>
    <property type="project" value="InterPro"/>
</dbReference>
<evidence type="ECO:0000259" key="1">
    <source>
        <dbReference type="Pfam" id="PF04069"/>
    </source>
</evidence>
<gene>
    <name evidence="2" type="ORF">FRACA_700015</name>
</gene>
<reference evidence="2 3" key="1">
    <citation type="submission" date="2017-06" db="EMBL/GenBank/DDBJ databases">
        <authorList>
            <person name="Kim H.J."/>
            <person name="Triplett B.A."/>
        </authorList>
    </citation>
    <scope>NUCLEOTIDE SEQUENCE [LARGE SCALE GENOMIC DNA]</scope>
    <source>
        <strain evidence="2">FRACA_ARgP5</strain>
    </source>
</reference>
<protein>
    <submittedName>
        <fullName evidence="2">Periplasmic glycine betaine/choline-binding (Lipo)protein</fullName>
    </submittedName>
</protein>